<accession>A0A0E9VWQ5</accession>
<reference evidence="1" key="1">
    <citation type="submission" date="2014-11" db="EMBL/GenBank/DDBJ databases">
        <authorList>
            <person name="Amaro Gonzalez C."/>
        </authorList>
    </citation>
    <scope>NUCLEOTIDE SEQUENCE</scope>
</reference>
<dbReference type="AlphaFoldDB" id="A0A0E9VWQ5"/>
<organism evidence="1">
    <name type="scientific">Anguilla anguilla</name>
    <name type="common">European freshwater eel</name>
    <name type="synonym">Muraena anguilla</name>
    <dbReference type="NCBI Taxonomy" id="7936"/>
    <lineage>
        <taxon>Eukaryota</taxon>
        <taxon>Metazoa</taxon>
        <taxon>Chordata</taxon>
        <taxon>Craniata</taxon>
        <taxon>Vertebrata</taxon>
        <taxon>Euteleostomi</taxon>
        <taxon>Actinopterygii</taxon>
        <taxon>Neopterygii</taxon>
        <taxon>Teleostei</taxon>
        <taxon>Anguilliformes</taxon>
        <taxon>Anguillidae</taxon>
        <taxon>Anguilla</taxon>
    </lineage>
</organism>
<evidence type="ECO:0000313" key="1">
    <source>
        <dbReference type="EMBL" id="JAH81703.1"/>
    </source>
</evidence>
<name>A0A0E9VWQ5_ANGAN</name>
<reference evidence="1" key="2">
    <citation type="journal article" date="2015" name="Fish Shellfish Immunol.">
        <title>Early steps in the European eel (Anguilla anguilla)-Vibrio vulnificus interaction in the gills: Role of the RtxA13 toxin.</title>
        <authorList>
            <person name="Callol A."/>
            <person name="Pajuelo D."/>
            <person name="Ebbesson L."/>
            <person name="Teles M."/>
            <person name="MacKenzie S."/>
            <person name="Amaro C."/>
        </authorList>
    </citation>
    <scope>NUCLEOTIDE SEQUENCE</scope>
</reference>
<dbReference type="EMBL" id="GBXM01026874">
    <property type="protein sequence ID" value="JAH81703.1"/>
    <property type="molecule type" value="Transcribed_RNA"/>
</dbReference>
<sequence length="27" mass="3179">MYSRFGAEESRVKAHDFFTSGMSHWTL</sequence>
<protein>
    <submittedName>
        <fullName evidence="1">Uncharacterized protein</fullName>
    </submittedName>
</protein>
<proteinExistence type="predicted"/>